<dbReference type="InterPro" id="IPR006143">
    <property type="entry name" value="RND_pump_MFP"/>
</dbReference>
<dbReference type="GO" id="GO:1990281">
    <property type="term" value="C:efflux pump complex"/>
    <property type="evidence" value="ECO:0007669"/>
    <property type="project" value="TreeGrafter"/>
</dbReference>
<evidence type="ECO:0000259" key="3">
    <source>
        <dbReference type="Pfam" id="PF25954"/>
    </source>
</evidence>
<keyword evidence="2" id="KW-0732">Signal</keyword>
<dbReference type="OrthoDB" id="9806939at2"/>
<dbReference type="PANTHER" id="PTHR30469:SF13">
    <property type="entry name" value="HAE1 FAMILY EFFLUX PUMP MFP COMPONENT"/>
    <property type="match status" value="1"/>
</dbReference>
<dbReference type="PANTHER" id="PTHR30469">
    <property type="entry name" value="MULTIDRUG RESISTANCE PROTEIN MDTA"/>
    <property type="match status" value="1"/>
</dbReference>
<dbReference type="SUPFAM" id="SSF111369">
    <property type="entry name" value="HlyD-like secretion proteins"/>
    <property type="match status" value="1"/>
</dbReference>
<dbReference type="InterPro" id="IPR058792">
    <property type="entry name" value="Beta-barrel_RND_2"/>
</dbReference>
<proteinExistence type="inferred from homology"/>
<dbReference type="Pfam" id="PF25954">
    <property type="entry name" value="Beta-barrel_RND_2"/>
    <property type="match status" value="1"/>
</dbReference>
<dbReference type="AlphaFoldDB" id="A0A2T3QHP6"/>
<dbReference type="Proteomes" id="UP000251647">
    <property type="component" value="Unassembled WGS sequence"/>
</dbReference>
<accession>A0A2T3QHP6</accession>
<evidence type="ECO:0000256" key="1">
    <source>
        <dbReference type="ARBA" id="ARBA00009477"/>
    </source>
</evidence>
<feature type="domain" description="YknX-like C-terminal permuted SH3-like" evidence="4">
    <location>
        <begin position="279"/>
        <end position="344"/>
    </location>
</feature>
<dbReference type="NCBIfam" id="TIGR01730">
    <property type="entry name" value="RND_mfp"/>
    <property type="match status" value="1"/>
</dbReference>
<dbReference type="RefSeq" id="WP_005298139.1">
    <property type="nucleotide sequence ID" value="NZ_PYOG01000018.1"/>
</dbReference>
<dbReference type="Gene3D" id="1.10.287.470">
    <property type="entry name" value="Helix hairpin bin"/>
    <property type="match status" value="1"/>
</dbReference>
<dbReference type="Pfam" id="PF25989">
    <property type="entry name" value="YknX_C"/>
    <property type="match status" value="1"/>
</dbReference>
<protein>
    <submittedName>
        <fullName evidence="5">Efflux pump periplasmic linker BepF</fullName>
    </submittedName>
</protein>
<sequence>MKKMAVAVIVSAALAGGYFYFQGTSHAAHKPAPSSRVISVTTGTVGSHSIAQSLSLIGKLQAEQAVTIASEVAAKVKSIEVKPNTRVQKGALLLQLEDDKARAAYNEALAYRNDESRKLNDFKRLISRGAITQTELEAQTASVNIAEARLQAAKAHLSDLSIRAPFNGTVGLYDFSIGHMVPMGGELFSFDDLSSMRLDIQVPEQYLASLQPGMKVSAKSQAWPDRTFSGTVQTIDSRVQADSLNVKVRVTFDNSDNALKPGMLLAADMGFMPHKEALIPVQALEYSGTKRYVYVVDENNIAHRTQVELGARVDNEVVIKSGVDIGEKIVVQGLVNMRDGMKVKDLTAHNSNGAVINPSSKAPSSGVAS</sequence>
<dbReference type="Gene3D" id="2.40.420.20">
    <property type="match status" value="1"/>
</dbReference>
<dbReference type="FunFam" id="2.40.30.170:FF:000010">
    <property type="entry name" value="Efflux RND transporter periplasmic adaptor subunit"/>
    <property type="match status" value="1"/>
</dbReference>
<feature type="signal peptide" evidence="2">
    <location>
        <begin position="1"/>
        <end position="27"/>
    </location>
</feature>
<feature type="domain" description="CusB-like beta-barrel" evidence="3">
    <location>
        <begin position="198"/>
        <end position="267"/>
    </location>
</feature>
<organism evidence="5 6">
    <name type="scientific">Photobacterium damselae</name>
    <dbReference type="NCBI Taxonomy" id="38293"/>
    <lineage>
        <taxon>Bacteria</taxon>
        <taxon>Pseudomonadati</taxon>
        <taxon>Pseudomonadota</taxon>
        <taxon>Gammaproteobacteria</taxon>
        <taxon>Vibrionales</taxon>
        <taxon>Vibrionaceae</taxon>
        <taxon>Photobacterium</taxon>
    </lineage>
</organism>
<feature type="chain" id="PRO_5035238829" evidence="2">
    <location>
        <begin position="28"/>
        <end position="369"/>
    </location>
</feature>
<gene>
    <name evidence="5" type="primary">bepF_2</name>
    <name evidence="5" type="ORF">NCTC11647_02053</name>
</gene>
<evidence type="ECO:0000256" key="2">
    <source>
        <dbReference type="SAM" id="SignalP"/>
    </source>
</evidence>
<evidence type="ECO:0000313" key="5">
    <source>
        <dbReference type="EMBL" id="SPY28949.1"/>
    </source>
</evidence>
<dbReference type="EMBL" id="UATL01000001">
    <property type="protein sequence ID" value="SPY28949.1"/>
    <property type="molecule type" value="Genomic_DNA"/>
</dbReference>
<name>A0A2T3QHP6_PHODM</name>
<evidence type="ECO:0000259" key="4">
    <source>
        <dbReference type="Pfam" id="PF25989"/>
    </source>
</evidence>
<evidence type="ECO:0000313" key="6">
    <source>
        <dbReference type="Proteomes" id="UP000251647"/>
    </source>
</evidence>
<comment type="similarity">
    <text evidence="1">Belongs to the membrane fusion protein (MFP) (TC 8.A.1) family.</text>
</comment>
<reference evidence="5 6" key="1">
    <citation type="submission" date="2018-06" db="EMBL/GenBank/DDBJ databases">
        <authorList>
            <consortium name="Pathogen Informatics"/>
            <person name="Doyle S."/>
        </authorList>
    </citation>
    <scope>NUCLEOTIDE SEQUENCE [LARGE SCALE GENOMIC DNA]</scope>
    <source>
        <strain evidence="5 6">NCTC11647</strain>
    </source>
</reference>
<dbReference type="Gene3D" id="2.40.30.170">
    <property type="match status" value="1"/>
</dbReference>
<dbReference type="InterPro" id="IPR058637">
    <property type="entry name" value="YknX-like_C"/>
</dbReference>
<dbReference type="Gene3D" id="2.40.50.100">
    <property type="match status" value="1"/>
</dbReference>
<dbReference type="GO" id="GO:0015562">
    <property type="term" value="F:efflux transmembrane transporter activity"/>
    <property type="evidence" value="ECO:0007669"/>
    <property type="project" value="TreeGrafter"/>
</dbReference>